<gene>
    <name evidence="1" type="ORF">OWV82_008049</name>
</gene>
<sequence>MGNRPRIRKRVHAIRRAPDGSAFQKCSDSCGVMVPVALADMHECEAEAKNKVKKFKGVCQKPSVLKQSSYSDQVRSPFVFFMESFIKACKSGKRIDNDRKGFAAWKNMSNEEKQPYVLQAEKLYAAHQRALVEELTSMPVVDDEADSAMVGKYDKYYCDYEDFECSDSSGYDSLNSYEWEMVQPWMVGNSQKKLKTTLDDSLC</sequence>
<keyword evidence="2" id="KW-1185">Reference proteome</keyword>
<accession>A0ACC1Y9V4</accession>
<dbReference type="Proteomes" id="UP001164539">
    <property type="component" value="Chromosome 4"/>
</dbReference>
<organism evidence="1 2">
    <name type="scientific">Melia azedarach</name>
    <name type="common">Chinaberry tree</name>
    <dbReference type="NCBI Taxonomy" id="155640"/>
    <lineage>
        <taxon>Eukaryota</taxon>
        <taxon>Viridiplantae</taxon>
        <taxon>Streptophyta</taxon>
        <taxon>Embryophyta</taxon>
        <taxon>Tracheophyta</taxon>
        <taxon>Spermatophyta</taxon>
        <taxon>Magnoliopsida</taxon>
        <taxon>eudicotyledons</taxon>
        <taxon>Gunneridae</taxon>
        <taxon>Pentapetalae</taxon>
        <taxon>rosids</taxon>
        <taxon>malvids</taxon>
        <taxon>Sapindales</taxon>
        <taxon>Meliaceae</taxon>
        <taxon>Melia</taxon>
    </lineage>
</organism>
<evidence type="ECO:0000313" key="1">
    <source>
        <dbReference type="EMBL" id="KAJ4720183.1"/>
    </source>
</evidence>
<reference evidence="1 2" key="1">
    <citation type="journal article" date="2023" name="Science">
        <title>Complex scaffold remodeling in plant triterpene biosynthesis.</title>
        <authorList>
            <person name="De La Pena R."/>
            <person name="Hodgson H."/>
            <person name="Liu J.C."/>
            <person name="Stephenson M.J."/>
            <person name="Martin A.C."/>
            <person name="Owen C."/>
            <person name="Harkess A."/>
            <person name="Leebens-Mack J."/>
            <person name="Jimenez L.E."/>
            <person name="Osbourn A."/>
            <person name="Sattely E.S."/>
        </authorList>
    </citation>
    <scope>NUCLEOTIDE SEQUENCE [LARGE SCALE GENOMIC DNA]</scope>
    <source>
        <strain evidence="2">cv. JPN11</strain>
        <tissue evidence="1">Leaf</tissue>
    </source>
</reference>
<dbReference type="EMBL" id="CM051397">
    <property type="protein sequence ID" value="KAJ4720183.1"/>
    <property type="molecule type" value="Genomic_DNA"/>
</dbReference>
<evidence type="ECO:0000313" key="2">
    <source>
        <dbReference type="Proteomes" id="UP001164539"/>
    </source>
</evidence>
<protein>
    <submittedName>
        <fullName evidence="1">High mobility group B protein 7</fullName>
    </submittedName>
</protein>
<proteinExistence type="predicted"/>
<comment type="caution">
    <text evidence="1">The sequence shown here is derived from an EMBL/GenBank/DDBJ whole genome shotgun (WGS) entry which is preliminary data.</text>
</comment>
<name>A0ACC1Y9V4_MELAZ</name>